<dbReference type="Pfam" id="PF07847">
    <property type="entry name" value="PCO_ADO"/>
    <property type="match status" value="1"/>
</dbReference>
<reference evidence="6" key="2">
    <citation type="submission" date="2025-04" db="UniProtKB">
        <authorList>
            <consortium name="RefSeq"/>
        </authorList>
    </citation>
    <scope>IDENTIFICATION</scope>
    <source>
        <strain evidence="6">Punador</strain>
    </source>
</reference>
<dbReference type="GO" id="GO:0005739">
    <property type="term" value="C:mitochondrion"/>
    <property type="evidence" value="ECO:0007669"/>
    <property type="project" value="TreeGrafter"/>
</dbReference>
<dbReference type="KEGG" id="bdr:105222457"/>
<keyword evidence="2" id="KW-0560">Oxidoreductase</keyword>
<evidence type="ECO:0000313" key="5">
    <source>
        <dbReference type="Proteomes" id="UP001652620"/>
    </source>
</evidence>
<dbReference type="Proteomes" id="UP001652620">
    <property type="component" value="Chromosome 5"/>
</dbReference>
<evidence type="ECO:0000313" key="6">
    <source>
        <dbReference type="RefSeq" id="XP_011198104.1"/>
    </source>
</evidence>
<dbReference type="PANTHER" id="PTHR22966">
    <property type="entry name" value="2-AMINOETHANETHIOL DIOXYGENASE"/>
    <property type="match status" value="1"/>
</dbReference>
<dbReference type="InterPro" id="IPR014710">
    <property type="entry name" value="RmlC-like_jellyroll"/>
</dbReference>
<organism evidence="4">
    <name type="scientific">Bactrocera dorsalis</name>
    <name type="common">Oriental fruit fly</name>
    <name type="synonym">Dacus dorsalis</name>
    <dbReference type="NCBI Taxonomy" id="27457"/>
    <lineage>
        <taxon>Eukaryota</taxon>
        <taxon>Metazoa</taxon>
        <taxon>Ecdysozoa</taxon>
        <taxon>Arthropoda</taxon>
        <taxon>Hexapoda</taxon>
        <taxon>Insecta</taxon>
        <taxon>Pterygota</taxon>
        <taxon>Neoptera</taxon>
        <taxon>Endopterygota</taxon>
        <taxon>Diptera</taxon>
        <taxon>Brachycera</taxon>
        <taxon>Muscomorpha</taxon>
        <taxon>Tephritoidea</taxon>
        <taxon>Tephritidae</taxon>
        <taxon>Bactrocera</taxon>
        <taxon>Bactrocera</taxon>
    </lineage>
</organism>
<proteinExistence type="predicted"/>
<dbReference type="OrthoDB" id="271433at2759"/>
<reference evidence="4" key="1">
    <citation type="journal article" date="2014" name="BMC Genomics">
        <title>Characterizing the developmental transcriptome of the oriental fruit fly, Bactrocera dorsalis (Diptera: Tephritidae) through comparative genomic analysis with Drosophila melanogaster utilizing modENCODE datasets.</title>
        <authorList>
            <person name="Geib S.M."/>
            <person name="Calla B."/>
            <person name="Hall B."/>
            <person name="Hou S."/>
            <person name="Manoukis N.C."/>
        </authorList>
    </citation>
    <scope>NUCLEOTIDE SEQUENCE</scope>
    <source>
        <strain evidence="4">Punador</strain>
    </source>
</reference>
<accession>A0A034WKT2</accession>
<dbReference type="SUPFAM" id="SSF51182">
    <property type="entry name" value="RmlC-like cupins"/>
    <property type="match status" value="1"/>
</dbReference>
<protein>
    <submittedName>
        <fullName evidence="4 6">2-aminoethanethiol dioxygenase</fullName>
    </submittedName>
</protein>
<dbReference type="InterPro" id="IPR011051">
    <property type="entry name" value="RmlC_Cupin_sf"/>
</dbReference>
<dbReference type="EMBL" id="GAKP01003703">
    <property type="protein sequence ID" value="JAC55249.1"/>
    <property type="molecule type" value="Transcribed_RNA"/>
</dbReference>
<dbReference type="OMA" id="RCIWGKL"/>
<dbReference type="PANTHER" id="PTHR22966:SF61">
    <property type="entry name" value="2-AMINOETHANETHIOL DIOXYGENASE"/>
    <property type="match status" value="1"/>
</dbReference>
<keyword evidence="4 6" id="KW-0223">Dioxygenase</keyword>
<gene>
    <name evidence="4" type="primary">AEDO</name>
    <name evidence="6" type="synonym">LOC105222457</name>
</gene>
<dbReference type="GeneID" id="105222457"/>
<dbReference type="CDD" id="cd20289">
    <property type="entry name" value="cupin_ADO"/>
    <property type="match status" value="1"/>
</dbReference>
<evidence type="ECO:0000256" key="3">
    <source>
        <dbReference type="ARBA" id="ARBA00023004"/>
    </source>
</evidence>
<dbReference type="RefSeq" id="XP_011198104.1">
    <property type="nucleotide sequence ID" value="XM_011199802.3"/>
</dbReference>
<evidence type="ECO:0000313" key="4">
    <source>
        <dbReference type="EMBL" id="JAC55249.1"/>
    </source>
</evidence>
<dbReference type="Gene3D" id="2.60.120.10">
    <property type="entry name" value="Jelly Rolls"/>
    <property type="match status" value="1"/>
</dbReference>
<keyword evidence="3" id="KW-0408">Iron</keyword>
<evidence type="ECO:0000256" key="1">
    <source>
        <dbReference type="ARBA" id="ARBA00022723"/>
    </source>
</evidence>
<sequence length="249" mass="28310">MSMLLLNILRQACKTFDQSNKASFNTNFPTLKQLTELLTYFDIQFEPQEFETLFKKPGRAPCTYVHILENDVVSMSVFVMREGYTMPLHDHPCMHGLLRGIYGKLKVQSYTKQPLKPNEPLYDPKALEVCVKANEPKFVSSSTECATLTPTERNYHEITAVGGVAAFFDILSPPYDADIPIYGSRRCNFYRVVEPKPISAIGDDAGFSEKPSSLCLQRIPTPRSYYCDTAEASEQVLNYTYLFTDEEYS</sequence>
<keyword evidence="5" id="KW-1185">Reference proteome</keyword>
<dbReference type="GO" id="GO:0046872">
    <property type="term" value="F:metal ion binding"/>
    <property type="evidence" value="ECO:0007669"/>
    <property type="project" value="UniProtKB-KW"/>
</dbReference>
<keyword evidence="1" id="KW-0479">Metal-binding</keyword>
<dbReference type="InterPro" id="IPR012864">
    <property type="entry name" value="PCO/ADO"/>
</dbReference>
<dbReference type="GO" id="GO:0016702">
    <property type="term" value="F:oxidoreductase activity, acting on single donors with incorporation of molecular oxygen, incorporation of two atoms of oxygen"/>
    <property type="evidence" value="ECO:0007669"/>
    <property type="project" value="InterPro"/>
</dbReference>
<name>A0A034WKT2_BACDO</name>
<evidence type="ECO:0000256" key="2">
    <source>
        <dbReference type="ARBA" id="ARBA00023002"/>
    </source>
</evidence>
<dbReference type="AlphaFoldDB" id="A0A034WKT2"/>